<sequence length="389" mass="45848">MNNTQFEIQYNLKFYKLCKERGIDTTYVTFTCSLTVFEIDTLTFLLAEYFNQQHLFNFDKLTFFNQYKYVIDVIKRDYEEKTDSETEVKQIFKLFIDNDFIAQVPCFQTIMKSVRCYYNSIEGVNVNFCEECSVKQKLECIKCRATYMSEALSLLDSSLQNGWDIFFRPMLGIPLIFFALFKTNMSEVDEQVFSVDSIITNTLLQFFYNLLSDKATPQFWNFKKCNPLIESCREYVLGAQNVEYLLLNLNSSTYNTKIYTPLRQFMEKHFGTKQIGKLIHKIFIGFYLRVFLEAKKRNDQRLVSKGAKRVAVCSPAELELRNVCRVLFKEYSELDFEETITKLKTIKDELFAEISQNFVVPKECVVRLFNKYNLKNDVGRLLQKTVSLV</sequence>
<keyword evidence="2" id="KW-1185">Reference proteome</keyword>
<dbReference type="Proteomes" id="UP000202544">
    <property type="component" value="Segment"/>
</dbReference>
<evidence type="ECO:0000313" key="2">
    <source>
        <dbReference type="Proteomes" id="UP000202544"/>
    </source>
</evidence>
<evidence type="ECO:0000313" key="1">
    <source>
        <dbReference type="EMBL" id="ACZ63554.1"/>
    </source>
</evidence>
<dbReference type="EMBL" id="GQ884143">
    <property type="protein sequence ID" value="ACZ63554.1"/>
    <property type="molecule type" value="Genomic_DNA"/>
</dbReference>
<dbReference type="InterPro" id="IPR006962">
    <property type="entry name" value="P48_Baculovir"/>
</dbReference>
<accession>D2J4N5</accession>
<dbReference type="GeneID" id="11107075"/>
<dbReference type="Pfam" id="PF04878">
    <property type="entry name" value="Baculo_p48"/>
    <property type="match status" value="1"/>
</dbReference>
<organism evidence="1 2">
    <name type="scientific">Pieris rapae granulovirus Wuhan</name>
    <dbReference type="NCBI Taxonomy" id="2848030"/>
    <lineage>
        <taxon>Viruses</taxon>
        <taxon>Viruses incertae sedis</taxon>
        <taxon>Naldaviricetes</taxon>
        <taxon>Lefavirales</taxon>
        <taxon>Baculoviridae</taxon>
        <taxon>Betabaculovirus</taxon>
        <taxon>Betabaculovirus arrapae</taxon>
    </lineage>
</organism>
<proteinExistence type="predicted"/>
<dbReference type="RefSeq" id="YP_003429392.1">
    <property type="nucleotide sequence ID" value="NC_013797.1"/>
</dbReference>
<reference evidence="1 2" key="2">
    <citation type="journal article" date="2012" name="J. Virol.">
        <title>The Genome of Pieris rapae Granulovirus.</title>
        <authorList>
            <person name="Zhang B.Q."/>
            <person name="Cheng R.L."/>
            <person name="Wang X.F."/>
            <person name="Zhang C.X."/>
        </authorList>
    </citation>
    <scope>NUCLEOTIDE SEQUENCE [LARGE SCALE GENOMIC DNA]</scope>
    <source>
        <strain evidence="1">Wuhan</strain>
    </source>
</reference>
<reference evidence="1 2" key="1">
    <citation type="journal article" date="2011" name="J. Proteome Res.">
        <title>ODV-associated proteins of the Pieris rapae granulovirus.</title>
        <authorList>
            <person name="Wang X.F."/>
            <person name="Zhang B.Q."/>
            <person name="Xu H.J."/>
            <person name="Cui Y.J."/>
            <person name="Xu Y.P."/>
            <person name="Zhang M.J."/>
            <person name="Han Y.S."/>
            <person name="Lee Y.S."/>
            <person name="Bao Y.Y."/>
            <person name="Zhang C.X."/>
        </authorList>
    </citation>
    <scope>NUCLEOTIDE SEQUENCE [LARGE SCALE GENOMIC DNA]</scope>
    <source>
        <strain evidence="1">Wuhan</strain>
    </source>
</reference>
<name>D2J4N5_9BBAC</name>
<dbReference type="KEGG" id="vg:11107075"/>
<protein>
    <submittedName>
        <fullName evidence="1">P45/P48</fullName>
    </submittedName>
</protein>
<dbReference type="OrthoDB" id="4662at10239"/>